<dbReference type="InterPro" id="IPR004358">
    <property type="entry name" value="Sig_transdc_His_kin-like_C"/>
</dbReference>
<evidence type="ECO:0000313" key="11">
    <source>
        <dbReference type="EMBL" id="SHJ19669.1"/>
    </source>
</evidence>
<evidence type="ECO:0000256" key="5">
    <source>
        <dbReference type="ARBA" id="ARBA00022679"/>
    </source>
</evidence>
<accession>A0A1M6HC29</accession>
<feature type="transmembrane region" description="Helical" evidence="8">
    <location>
        <begin position="6"/>
        <end position="25"/>
    </location>
</feature>
<dbReference type="PROSITE" id="PS50885">
    <property type="entry name" value="HAMP"/>
    <property type="match status" value="1"/>
</dbReference>
<dbReference type="Gene3D" id="6.10.340.10">
    <property type="match status" value="1"/>
</dbReference>
<keyword evidence="6 11" id="KW-0418">Kinase</keyword>
<organism evidence="11 12">
    <name type="scientific">Thermoclostridium caenicola</name>
    <dbReference type="NCBI Taxonomy" id="659425"/>
    <lineage>
        <taxon>Bacteria</taxon>
        <taxon>Bacillati</taxon>
        <taxon>Bacillota</taxon>
        <taxon>Clostridia</taxon>
        <taxon>Eubacteriales</taxon>
        <taxon>Oscillospiraceae</taxon>
        <taxon>Thermoclostridium</taxon>
    </lineage>
</organism>
<dbReference type="SMART" id="SM00387">
    <property type="entry name" value="HATPase_c"/>
    <property type="match status" value="1"/>
</dbReference>
<dbReference type="InterPro" id="IPR036890">
    <property type="entry name" value="HATPase_C_sf"/>
</dbReference>
<feature type="domain" description="Histidine kinase" evidence="9">
    <location>
        <begin position="351"/>
        <end position="453"/>
    </location>
</feature>
<keyword evidence="12" id="KW-1185">Reference proteome</keyword>
<sequence>MSLLVSLPLMTVILVIASVGILYVFRYNAILNNVTMASEFNQNFKDDVDLKMYYYVIDSQYSEGLPLEEVKSAKEIAQKLYDTTTKKESLRAISSVLSLCHNLEEKMQQIAETKEYDSRVDQLEKNIYILTDLIQRFMYTYLYYEAAHLNSLQSDMVRNMIILMGVVVLLALMLLFFLLKSSKRLSRKIVDPIDMICERLEAIGKGNLLVKEPIQADVEEIQILSDGIENMVGRLIWQIQKNTEQEKQRRKAELALLQSQVNPHFLYNTLDTIVWLIESGEINGAVKMVTSLSNYFRFSLSRGKNVITLGEEEQHVRSYLEIQQMRYSDILEYEIDIPDHLKQYIIPKLTLQPLVENALYHGIKNRRRKGVIRLTGREENGHIILEVMDDGRGMSEERLKEIKASLGDSKGEGFGLRTVHQRIQILFGAEYGLTIESELDVGTKVIVTIPMKTSDKEMAI</sequence>
<reference evidence="11 12" key="1">
    <citation type="submission" date="2016-11" db="EMBL/GenBank/DDBJ databases">
        <authorList>
            <person name="Varghese N."/>
            <person name="Submissions S."/>
        </authorList>
    </citation>
    <scope>NUCLEOTIDE SEQUENCE [LARGE SCALE GENOMIC DNA]</scope>
    <source>
        <strain evidence="11 12">DSM 19027</strain>
    </source>
</reference>
<dbReference type="EMBL" id="FQZP01000031">
    <property type="protein sequence ID" value="SHJ19669.1"/>
    <property type="molecule type" value="Genomic_DNA"/>
</dbReference>
<keyword evidence="5" id="KW-0808">Transferase</keyword>
<evidence type="ECO:0000256" key="4">
    <source>
        <dbReference type="ARBA" id="ARBA00022553"/>
    </source>
</evidence>
<dbReference type="InterPro" id="IPR003660">
    <property type="entry name" value="HAMP_dom"/>
</dbReference>
<dbReference type="AlphaFoldDB" id="A0A1M6HC29"/>
<dbReference type="PRINTS" id="PR00344">
    <property type="entry name" value="BCTRLSENSOR"/>
</dbReference>
<dbReference type="InterPro" id="IPR050640">
    <property type="entry name" value="Bact_2-comp_sensor_kinase"/>
</dbReference>
<evidence type="ECO:0000259" key="9">
    <source>
        <dbReference type="PROSITE" id="PS50109"/>
    </source>
</evidence>
<keyword evidence="8" id="KW-0812">Transmembrane</keyword>
<gene>
    <name evidence="11" type="ORF">SAMN05444373_103113</name>
</gene>
<evidence type="ECO:0000259" key="10">
    <source>
        <dbReference type="PROSITE" id="PS50885"/>
    </source>
</evidence>
<dbReference type="GO" id="GO:0000155">
    <property type="term" value="F:phosphorelay sensor kinase activity"/>
    <property type="evidence" value="ECO:0007669"/>
    <property type="project" value="InterPro"/>
</dbReference>
<protein>
    <recommendedName>
        <fullName evidence="3">histidine kinase</fullName>
        <ecNumber evidence="3">2.7.13.3</ecNumber>
    </recommendedName>
</protein>
<dbReference type="Gene3D" id="3.30.565.10">
    <property type="entry name" value="Histidine kinase-like ATPase, C-terminal domain"/>
    <property type="match status" value="1"/>
</dbReference>
<evidence type="ECO:0000256" key="6">
    <source>
        <dbReference type="ARBA" id="ARBA00022777"/>
    </source>
</evidence>
<evidence type="ECO:0000256" key="1">
    <source>
        <dbReference type="ARBA" id="ARBA00000085"/>
    </source>
</evidence>
<evidence type="ECO:0000256" key="7">
    <source>
        <dbReference type="ARBA" id="ARBA00023012"/>
    </source>
</evidence>
<feature type="domain" description="HAMP" evidence="10">
    <location>
        <begin position="187"/>
        <end position="240"/>
    </location>
</feature>
<dbReference type="PROSITE" id="PS50109">
    <property type="entry name" value="HIS_KIN"/>
    <property type="match status" value="1"/>
</dbReference>
<dbReference type="PANTHER" id="PTHR34220">
    <property type="entry name" value="SENSOR HISTIDINE KINASE YPDA"/>
    <property type="match status" value="1"/>
</dbReference>
<name>A0A1M6HC29_9FIRM</name>
<comment type="subcellular location">
    <subcellularLocation>
        <location evidence="2">Membrane</location>
    </subcellularLocation>
</comment>
<dbReference type="InterPro" id="IPR005467">
    <property type="entry name" value="His_kinase_dom"/>
</dbReference>
<proteinExistence type="predicted"/>
<dbReference type="PANTHER" id="PTHR34220:SF7">
    <property type="entry name" value="SENSOR HISTIDINE KINASE YPDA"/>
    <property type="match status" value="1"/>
</dbReference>
<dbReference type="SUPFAM" id="SSF55874">
    <property type="entry name" value="ATPase domain of HSP90 chaperone/DNA topoisomerase II/histidine kinase"/>
    <property type="match status" value="1"/>
</dbReference>
<dbReference type="Pfam" id="PF02518">
    <property type="entry name" value="HATPase_c"/>
    <property type="match status" value="1"/>
</dbReference>
<keyword evidence="7" id="KW-0902">Two-component regulatory system</keyword>
<dbReference type="Pfam" id="PF06580">
    <property type="entry name" value="His_kinase"/>
    <property type="match status" value="1"/>
</dbReference>
<keyword evidence="8" id="KW-1133">Transmembrane helix</keyword>
<keyword evidence="4" id="KW-0597">Phosphoprotein</keyword>
<evidence type="ECO:0000313" key="12">
    <source>
        <dbReference type="Proteomes" id="UP000324781"/>
    </source>
</evidence>
<feature type="transmembrane region" description="Helical" evidence="8">
    <location>
        <begin position="156"/>
        <end position="179"/>
    </location>
</feature>
<dbReference type="InterPro" id="IPR003594">
    <property type="entry name" value="HATPase_dom"/>
</dbReference>
<dbReference type="InterPro" id="IPR010559">
    <property type="entry name" value="Sig_transdc_His_kin_internal"/>
</dbReference>
<evidence type="ECO:0000256" key="2">
    <source>
        <dbReference type="ARBA" id="ARBA00004370"/>
    </source>
</evidence>
<comment type="catalytic activity">
    <reaction evidence="1">
        <text>ATP + protein L-histidine = ADP + protein N-phospho-L-histidine.</text>
        <dbReference type="EC" id="2.7.13.3"/>
    </reaction>
</comment>
<evidence type="ECO:0000256" key="8">
    <source>
        <dbReference type="SAM" id="Phobius"/>
    </source>
</evidence>
<dbReference type="EC" id="2.7.13.3" evidence="3"/>
<dbReference type="Proteomes" id="UP000324781">
    <property type="component" value="Unassembled WGS sequence"/>
</dbReference>
<dbReference type="GO" id="GO:0016020">
    <property type="term" value="C:membrane"/>
    <property type="evidence" value="ECO:0007669"/>
    <property type="project" value="UniProtKB-SubCell"/>
</dbReference>
<keyword evidence="8" id="KW-0472">Membrane</keyword>
<evidence type="ECO:0000256" key="3">
    <source>
        <dbReference type="ARBA" id="ARBA00012438"/>
    </source>
</evidence>